<dbReference type="Proteomes" id="UP001500604">
    <property type="component" value="Unassembled WGS sequence"/>
</dbReference>
<dbReference type="RefSeq" id="WP_345199266.1">
    <property type="nucleotide sequence ID" value="NZ_BAABFL010000479.1"/>
</dbReference>
<evidence type="ECO:0000259" key="2">
    <source>
        <dbReference type="Pfam" id="PF13511"/>
    </source>
</evidence>
<keyword evidence="1" id="KW-0732">Signal</keyword>
<dbReference type="EMBL" id="BAABFL010000479">
    <property type="protein sequence ID" value="GAA4652658.1"/>
    <property type="molecule type" value="Genomic_DNA"/>
</dbReference>
<name>A0ABP8VAR7_9GAMM</name>
<dbReference type="Pfam" id="PF13511">
    <property type="entry name" value="DUF4124"/>
    <property type="match status" value="1"/>
</dbReference>
<evidence type="ECO:0000256" key="1">
    <source>
        <dbReference type="SAM" id="SignalP"/>
    </source>
</evidence>
<accession>A0ABP8VAR7</accession>
<comment type="caution">
    <text evidence="3">The sequence shown here is derived from an EMBL/GenBank/DDBJ whole genome shotgun (WGS) entry which is preliminary data.</text>
</comment>
<feature type="domain" description="DUF4124" evidence="2">
    <location>
        <begin position="18"/>
        <end position="68"/>
    </location>
</feature>
<evidence type="ECO:0000313" key="4">
    <source>
        <dbReference type="Proteomes" id="UP001500604"/>
    </source>
</evidence>
<gene>
    <name evidence="3" type="ORF">GCM10023116_49420</name>
</gene>
<feature type="signal peptide" evidence="1">
    <location>
        <begin position="1"/>
        <end position="24"/>
    </location>
</feature>
<proteinExistence type="predicted"/>
<reference evidence="4" key="1">
    <citation type="journal article" date="2019" name="Int. J. Syst. Evol. Microbiol.">
        <title>The Global Catalogue of Microorganisms (GCM) 10K type strain sequencing project: providing services to taxonomists for standard genome sequencing and annotation.</title>
        <authorList>
            <consortium name="The Broad Institute Genomics Platform"/>
            <consortium name="The Broad Institute Genome Sequencing Center for Infectious Disease"/>
            <person name="Wu L."/>
            <person name="Ma J."/>
        </authorList>
    </citation>
    <scope>NUCLEOTIDE SEQUENCE [LARGE SCALE GENOMIC DNA]</scope>
    <source>
        <strain evidence="4">JCM 17805</strain>
    </source>
</reference>
<sequence>MRSLRQALLAVTLLSLFVSPLTSANSEIYRVVEKDGSVVYTDDPAPDADAEAVELKPIQIVPTLTPAQSLSTNKEEPAPPKYAELTITTPEEKENLRNPTEITVKTNLSPELLNGHYIRLMQNGREVGLSKNGTFIIKEPYRGEHTLTAQVIDQRKKVLLSSTPRTIYVYRHSALFNPQPTPPIAPAP</sequence>
<feature type="chain" id="PRO_5046457698" evidence="1">
    <location>
        <begin position="25"/>
        <end position="188"/>
    </location>
</feature>
<protein>
    <submittedName>
        <fullName evidence="3">DUF4124 domain-containing protein</fullName>
    </submittedName>
</protein>
<organism evidence="3 4">
    <name type="scientific">Kistimonas scapharcae</name>
    <dbReference type="NCBI Taxonomy" id="1036133"/>
    <lineage>
        <taxon>Bacteria</taxon>
        <taxon>Pseudomonadati</taxon>
        <taxon>Pseudomonadota</taxon>
        <taxon>Gammaproteobacteria</taxon>
        <taxon>Oceanospirillales</taxon>
        <taxon>Endozoicomonadaceae</taxon>
        <taxon>Kistimonas</taxon>
    </lineage>
</organism>
<evidence type="ECO:0000313" key="3">
    <source>
        <dbReference type="EMBL" id="GAA4652658.1"/>
    </source>
</evidence>
<keyword evidence="4" id="KW-1185">Reference proteome</keyword>
<dbReference type="InterPro" id="IPR025392">
    <property type="entry name" value="DUF4124"/>
</dbReference>